<dbReference type="EMBL" id="CM046390">
    <property type="protein sequence ID" value="KAI8563895.1"/>
    <property type="molecule type" value="Genomic_DNA"/>
</dbReference>
<evidence type="ECO:0000313" key="1">
    <source>
        <dbReference type="EMBL" id="KAI8563895.1"/>
    </source>
</evidence>
<gene>
    <name evidence="1" type="ORF">RHMOL_Rhmol03G0145100</name>
</gene>
<dbReference type="Proteomes" id="UP001062846">
    <property type="component" value="Chromosome 3"/>
</dbReference>
<proteinExistence type="predicted"/>
<accession>A0ACC0PEM6</accession>
<keyword evidence="2" id="KW-1185">Reference proteome</keyword>
<comment type="caution">
    <text evidence="1">The sequence shown here is derived from an EMBL/GenBank/DDBJ whole genome shotgun (WGS) entry which is preliminary data.</text>
</comment>
<organism evidence="1 2">
    <name type="scientific">Rhododendron molle</name>
    <name type="common">Chinese azalea</name>
    <name type="synonym">Azalea mollis</name>
    <dbReference type="NCBI Taxonomy" id="49168"/>
    <lineage>
        <taxon>Eukaryota</taxon>
        <taxon>Viridiplantae</taxon>
        <taxon>Streptophyta</taxon>
        <taxon>Embryophyta</taxon>
        <taxon>Tracheophyta</taxon>
        <taxon>Spermatophyta</taxon>
        <taxon>Magnoliopsida</taxon>
        <taxon>eudicotyledons</taxon>
        <taxon>Gunneridae</taxon>
        <taxon>Pentapetalae</taxon>
        <taxon>asterids</taxon>
        <taxon>Ericales</taxon>
        <taxon>Ericaceae</taxon>
        <taxon>Ericoideae</taxon>
        <taxon>Rhodoreae</taxon>
        <taxon>Rhododendron</taxon>
    </lineage>
</organism>
<name>A0ACC0PEM6_RHOML</name>
<reference evidence="1" key="1">
    <citation type="submission" date="2022-02" db="EMBL/GenBank/DDBJ databases">
        <title>Plant Genome Project.</title>
        <authorList>
            <person name="Zhang R.-G."/>
        </authorList>
    </citation>
    <scope>NUCLEOTIDE SEQUENCE</scope>
    <source>
        <strain evidence="1">AT1</strain>
    </source>
</reference>
<sequence length="226" mass="24538">MERERGEEEKKKKKKKKKKSSGVCHCSPPFTSNLASSPSPVPEFCSCGGGSGGCGVIFACGGGAVILVTVGGRRGGIRRGNLVQFLGAVNGNDAVPSPSSSSSPWQAFLVHLLSGLGLASALGVAHKFYSANLVSNPLHTLRLIWVIEAPIVVLIYSMFRSNPKQCSYWKAVGRGILGLPVEGYLCDYLHFLVFFQEYLVKTVVLMTVVGKQQRELHFDEWVTLHR</sequence>
<evidence type="ECO:0000313" key="2">
    <source>
        <dbReference type="Proteomes" id="UP001062846"/>
    </source>
</evidence>
<protein>
    <submittedName>
        <fullName evidence="1">Uncharacterized protein</fullName>
    </submittedName>
</protein>